<keyword evidence="3" id="KW-1185">Reference proteome</keyword>
<gene>
    <name evidence="2" type="ORF">CWE06_09630</name>
</gene>
<comment type="caution">
    <text evidence="2">The sequence shown here is derived from an EMBL/GenBank/DDBJ whole genome shotgun (WGS) entry which is preliminary data.</text>
</comment>
<protein>
    <submittedName>
        <fullName evidence="2">Uncharacterized protein</fullName>
    </submittedName>
</protein>
<dbReference type="Proteomes" id="UP000288212">
    <property type="component" value="Unassembled WGS sequence"/>
</dbReference>
<organism evidence="2 3">
    <name type="scientific">Aliidiomarina haloalkalitolerans</name>
    <dbReference type="NCBI Taxonomy" id="859059"/>
    <lineage>
        <taxon>Bacteria</taxon>
        <taxon>Pseudomonadati</taxon>
        <taxon>Pseudomonadota</taxon>
        <taxon>Gammaproteobacteria</taxon>
        <taxon>Alteromonadales</taxon>
        <taxon>Idiomarinaceae</taxon>
        <taxon>Aliidiomarina</taxon>
    </lineage>
</organism>
<evidence type="ECO:0000313" key="2">
    <source>
        <dbReference type="EMBL" id="RUO18849.1"/>
    </source>
</evidence>
<accession>A0A432VRJ9</accession>
<sequence>MKLLTPLCSSVMLAALMFIANPAAAEEQCQTLWAGQHNDAGEVCVSNDNDEITITVTGHNGWDIYDTQLALGLSKSDIPTNRPGNPIIGHFPYTGVPENNTYTYTFPLSDFGATCDSLFYIALHANTSGGETAWADGNRFVQRGNWATYFTYQASCDTPPPPPPGDMTCETAYAFGNVELNTLGQANRWGWAIEGIAAGTYNQSATIWAGAGQNDTSKGVDVGFINYSFSTSGLLTVDVYAHAGMYFTEAHLFAGTGYPSNVAANGSFTFQWENTQGANTIFFEEEVDGDPINMILHLVACHPED</sequence>
<dbReference type="OrthoDB" id="6236781at2"/>
<feature type="chain" id="PRO_5019177138" evidence="1">
    <location>
        <begin position="26"/>
        <end position="305"/>
    </location>
</feature>
<dbReference type="AlphaFoldDB" id="A0A432VRJ9"/>
<proteinExistence type="predicted"/>
<evidence type="ECO:0000256" key="1">
    <source>
        <dbReference type="SAM" id="SignalP"/>
    </source>
</evidence>
<name>A0A432VRJ9_9GAMM</name>
<dbReference type="EMBL" id="PIPI01000007">
    <property type="protein sequence ID" value="RUO18849.1"/>
    <property type="molecule type" value="Genomic_DNA"/>
</dbReference>
<feature type="signal peptide" evidence="1">
    <location>
        <begin position="1"/>
        <end position="25"/>
    </location>
</feature>
<dbReference type="RefSeq" id="WP_126793547.1">
    <property type="nucleotide sequence ID" value="NZ_PIPI01000007.1"/>
</dbReference>
<reference evidence="2 3" key="1">
    <citation type="journal article" date="2011" name="Front. Microbiol.">
        <title>Genomic signatures of strain selection and enhancement in Bacillus atrophaeus var. globigii, a historical biowarfare simulant.</title>
        <authorList>
            <person name="Gibbons H.S."/>
            <person name="Broomall S.M."/>
            <person name="McNew L.A."/>
            <person name="Daligault H."/>
            <person name="Chapman C."/>
            <person name="Bruce D."/>
            <person name="Karavis M."/>
            <person name="Krepps M."/>
            <person name="McGregor P.A."/>
            <person name="Hong C."/>
            <person name="Park K.H."/>
            <person name="Akmal A."/>
            <person name="Feldman A."/>
            <person name="Lin J.S."/>
            <person name="Chang W.E."/>
            <person name="Higgs B.W."/>
            <person name="Demirev P."/>
            <person name="Lindquist J."/>
            <person name="Liem A."/>
            <person name="Fochler E."/>
            <person name="Read T.D."/>
            <person name="Tapia R."/>
            <person name="Johnson S."/>
            <person name="Bishop-Lilly K.A."/>
            <person name="Detter C."/>
            <person name="Han C."/>
            <person name="Sozhamannan S."/>
            <person name="Rosenzweig C.N."/>
            <person name="Skowronski E.W."/>
        </authorList>
    </citation>
    <scope>NUCLEOTIDE SEQUENCE [LARGE SCALE GENOMIC DNA]</scope>
    <source>
        <strain evidence="2 3">AK5</strain>
    </source>
</reference>
<evidence type="ECO:0000313" key="3">
    <source>
        <dbReference type="Proteomes" id="UP000288212"/>
    </source>
</evidence>
<keyword evidence="1" id="KW-0732">Signal</keyword>